<organism evidence="1">
    <name type="scientific">marine metagenome</name>
    <dbReference type="NCBI Taxonomy" id="408172"/>
    <lineage>
        <taxon>unclassified sequences</taxon>
        <taxon>metagenomes</taxon>
        <taxon>ecological metagenomes</taxon>
    </lineage>
</organism>
<protein>
    <recommendedName>
        <fullName evidence="2">Glutaredoxin domain-containing protein</fullName>
    </recommendedName>
</protein>
<dbReference type="Gene3D" id="3.40.30.10">
    <property type="entry name" value="Glutaredoxin"/>
    <property type="match status" value="1"/>
</dbReference>
<name>A0A382PKW7_9ZZZZ</name>
<evidence type="ECO:0000313" key="1">
    <source>
        <dbReference type="EMBL" id="SVC74049.1"/>
    </source>
</evidence>
<dbReference type="InterPro" id="IPR036249">
    <property type="entry name" value="Thioredoxin-like_sf"/>
</dbReference>
<sequence length="93" mass="10893">MDIVVYIHDSIEGMESCSKILTLLEKCELKFELERLLQFEGVNILNVVGEKIRKFPHVVIDGERVGGYYDLVEYLMNKDIINYANEPQWKKNN</sequence>
<gene>
    <name evidence="1" type="ORF">METZ01_LOCUS326903</name>
</gene>
<proteinExistence type="predicted"/>
<dbReference type="AlphaFoldDB" id="A0A382PKW7"/>
<dbReference type="SUPFAM" id="SSF52833">
    <property type="entry name" value="Thioredoxin-like"/>
    <property type="match status" value="1"/>
</dbReference>
<reference evidence="1" key="1">
    <citation type="submission" date="2018-05" db="EMBL/GenBank/DDBJ databases">
        <authorList>
            <person name="Lanie J.A."/>
            <person name="Ng W.-L."/>
            <person name="Kazmierczak K.M."/>
            <person name="Andrzejewski T.M."/>
            <person name="Davidsen T.M."/>
            <person name="Wayne K.J."/>
            <person name="Tettelin H."/>
            <person name="Glass J.I."/>
            <person name="Rusch D."/>
            <person name="Podicherti R."/>
            <person name="Tsui H.-C.T."/>
            <person name="Winkler M.E."/>
        </authorList>
    </citation>
    <scope>NUCLEOTIDE SEQUENCE</scope>
</reference>
<accession>A0A382PKW7</accession>
<dbReference type="EMBL" id="UINC01108157">
    <property type="protein sequence ID" value="SVC74049.1"/>
    <property type="molecule type" value="Genomic_DNA"/>
</dbReference>
<evidence type="ECO:0008006" key="2">
    <source>
        <dbReference type="Google" id="ProtNLM"/>
    </source>
</evidence>